<gene>
    <name evidence="3" type="ORF">GZ78_19105</name>
</gene>
<evidence type="ECO:0000259" key="2">
    <source>
        <dbReference type="Pfam" id="PF06181"/>
    </source>
</evidence>
<feature type="domain" description="Urate oxidase N-terminal" evidence="2">
    <location>
        <begin position="4"/>
        <end position="297"/>
    </location>
</feature>
<dbReference type="eggNOG" id="COG3748">
    <property type="taxonomic scope" value="Bacteria"/>
</dbReference>
<feature type="transmembrane region" description="Helical" evidence="1">
    <location>
        <begin position="116"/>
        <end position="138"/>
    </location>
</feature>
<dbReference type="GO" id="GO:0009055">
    <property type="term" value="F:electron transfer activity"/>
    <property type="evidence" value="ECO:0007669"/>
    <property type="project" value="InterPro"/>
</dbReference>
<dbReference type="InterPro" id="IPR010389">
    <property type="entry name" value="Urate_ox_N"/>
</dbReference>
<dbReference type="SUPFAM" id="SSF46626">
    <property type="entry name" value="Cytochrome c"/>
    <property type="match status" value="1"/>
</dbReference>
<evidence type="ECO:0000256" key="1">
    <source>
        <dbReference type="SAM" id="Phobius"/>
    </source>
</evidence>
<accession>A0A081NEB7</accession>
<proteinExistence type="predicted"/>
<reference evidence="3 4" key="1">
    <citation type="submission" date="2014-06" db="EMBL/GenBank/DDBJ databases">
        <title>Whole Genome Sequences of Three Symbiotic Endozoicomonas Bacteria.</title>
        <authorList>
            <person name="Neave M.J."/>
            <person name="Apprill A."/>
            <person name="Voolstra C.R."/>
        </authorList>
    </citation>
    <scope>NUCLEOTIDE SEQUENCE [LARGE SCALE GENOMIC DNA]</scope>
    <source>
        <strain evidence="3 4">DSM 25634</strain>
    </source>
</reference>
<feature type="transmembrane region" description="Helical" evidence="1">
    <location>
        <begin position="84"/>
        <end position="104"/>
    </location>
</feature>
<keyword evidence="1" id="KW-0812">Transmembrane</keyword>
<evidence type="ECO:0000313" key="4">
    <source>
        <dbReference type="Proteomes" id="UP000028073"/>
    </source>
</evidence>
<name>A0A081NEB7_9GAMM</name>
<feature type="transmembrane region" description="Helical" evidence="1">
    <location>
        <begin position="150"/>
        <end position="169"/>
    </location>
</feature>
<feature type="transmembrane region" description="Helical" evidence="1">
    <location>
        <begin position="12"/>
        <end position="33"/>
    </location>
</feature>
<sequence length="408" mass="46179">MESYLQDWLNLIFRWLHVTAGIAWIGASFYFNWLEGRLEKAPQAKQKKGIKGELWAVHGGGFYEVNKYHLAPEKMPETLHWFKWEAYITWLSGFGLLAIIYYWGADRYLLTPDSPLSSASAIAVSAFSLLVSWLIYDFLCRTPLFKSEKLFSAVLFGLIVFAAWGYAQLFSDRAAYIHVGALIGTLMVGNVFQIIIPSQRKLVDAAERGDSSFDPAIAQHALLRSRHNNYFTLPLLFIMISGHYPMTYGHDLNWAILAALSLAAILIRHFFNRRNQGAVLTWLWPAAAVVMMSLALVIRPQIAPLPEIAEQPAFDENEIVEIVTSRCSTCHAAQPTDPLFQTAPGGLIFDDYESIASKADKIFSQTVQTQIMPLANRTAMTEEERQQLAQWYQQLQSDKDNMIKVSMN</sequence>
<protein>
    <submittedName>
        <fullName evidence="3">Membrane protein</fullName>
    </submittedName>
</protein>
<feature type="transmembrane region" description="Helical" evidence="1">
    <location>
        <begin position="252"/>
        <end position="271"/>
    </location>
</feature>
<evidence type="ECO:0000313" key="3">
    <source>
        <dbReference type="EMBL" id="KEQ16790.1"/>
    </source>
</evidence>
<keyword evidence="1" id="KW-0472">Membrane</keyword>
<dbReference type="Pfam" id="PF06181">
    <property type="entry name" value="Urate_ox_N"/>
    <property type="match status" value="1"/>
</dbReference>
<dbReference type="InterPro" id="IPR036909">
    <property type="entry name" value="Cyt_c-like_dom_sf"/>
</dbReference>
<feature type="transmembrane region" description="Helical" evidence="1">
    <location>
        <begin position="175"/>
        <end position="196"/>
    </location>
</feature>
<feature type="transmembrane region" description="Helical" evidence="1">
    <location>
        <begin position="278"/>
        <end position="298"/>
    </location>
</feature>
<dbReference type="STRING" id="1137799.GZ78_19105"/>
<comment type="caution">
    <text evidence="3">The sequence shown here is derived from an EMBL/GenBank/DDBJ whole genome shotgun (WGS) entry which is preliminary data.</text>
</comment>
<keyword evidence="1" id="KW-1133">Transmembrane helix</keyword>
<dbReference type="EMBL" id="JOKH01000004">
    <property type="protein sequence ID" value="KEQ16790.1"/>
    <property type="molecule type" value="Genomic_DNA"/>
</dbReference>
<keyword evidence="4" id="KW-1185">Reference proteome</keyword>
<dbReference type="RefSeq" id="WP_034838904.1">
    <property type="nucleotide sequence ID" value="NZ_JOKH01000004.1"/>
</dbReference>
<dbReference type="GO" id="GO:0020037">
    <property type="term" value="F:heme binding"/>
    <property type="evidence" value="ECO:0007669"/>
    <property type="project" value="InterPro"/>
</dbReference>
<organism evidence="3 4">
    <name type="scientific">Endozoicomonas numazuensis</name>
    <dbReference type="NCBI Taxonomy" id="1137799"/>
    <lineage>
        <taxon>Bacteria</taxon>
        <taxon>Pseudomonadati</taxon>
        <taxon>Pseudomonadota</taxon>
        <taxon>Gammaproteobacteria</taxon>
        <taxon>Oceanospirillales</taxon>
        <taxon>Endozoicomonadaceae</taxon>
        <taxon>Endozoicomonas</taxon>
    </lineage>
</organism>
<dbReference type="Proteomes" id="UP000028073">
    <property type="component" value="Unassembled WGS sequence"/>
</dbReference>
<dbReference type="OrthoDB" id="9787495at2"/>
<dbReference type="AlphaFoldDB" id="A0A081NEB7"/>